<evidence type="ECO:0000313" key="5">
    <source>
        <dbReference type="Proteomes" id="UP001299546"/>
    </source>
</evidence>
<keyword evidence="2" id="KW-0663">Pyridoxal phosphate</keyword>
<dbReference type="GO" id="GO:0008483">
    <property type="term" value="F:transaminase activity"/>
    <property type="evidence" value="ECO:0007669"/>
    <property type="project" value="UniProtKB-KW"/>
</dbReference>
<evidence type="ECO:0000313" key="4">
    <source>
        <dbReference type="EMBL" id="MCB7386895.1"/>
    </source>
</evidence>
<keyword evidence="4" id="KW-0808">Transferase</keyword>
<accession>A0ABS8DEQ6</accession>
<dbReference type="EMBL" id="JAJCIS010000002">
    <property type="protein sequence ID" value="MCB7386895.1"/>
    <property type="molecule type" value="Genomic_DNA"/>
</dbReference>
<gene>
    <name evidence="4" type="ORF">LIZ65_06305</name>
</gene>
<dbReference type="PANTHER" id="PTHR42885:SF1">
    <property type="entry name" value="THREONINE-PHOSPHATE DECARBOXYLASE"/>
    <property type="match status" value="1"/>
</dbReference>
<dbReference type="Gene3D" id="3.40.640.10">
    <property type="entry name" value="Type I PLP-dependent aspartate aminotransferase-like (Major domain)"/>
    <property type="match status" value="1"/>
</dbReference>
<dbReference type="InterPro" id="IPR004839">
    <property type="entry name" value="Aminotransferase_I/II_large"/>
</dbReference>
<name>A0ABS8DEQ6_9FIRM</name>
<comment type="cofactor">
    <cofactor evidence="1">
        <name>pyridoxal 5'-phosphate</name>
        <dbReference type="ChEBI" id="CHEBI:597326"/>
    </cofactor>
</comment>
<dbReference type="Pfam" id="PF00155">
    <property type="entry name" value="Aminotran_1_2"/>
    <property type="match status" value="1"/>
</dbReference>
<feature type="domain" description="Aminotransferase class I/classII large" evidence="3">
    <location>
        <begin position="15"/>
        <end position="336"/>
    </location>
</feature>
<dbReference type="PANTHER" id="PTHR42885">
    <property type="entry name" value="HISTIDINOL-PHOSPHATE AMINOTRANSFERASE-RELATED"/>
    <property type="match status" value="1"/>
</dbReference>
<keyword evidence="5" id="KW-1185">Reference proteome</keyword>
<dbReference type="InterPro" id="IPR015421">
    <property type="entry name" value="PyrdxlP-dep_Trfase_major"/>
</dbReference>
<keyword evidence="4" id="KW-0032">Aminotransferase</keyword>
<dbReference type="SUPFAM" id="SSF53383">
    <property type="entry name" value="PLP-dependent transferases"/>
    <property type="match status" value="1"/>
</dbReference>
<protein>
    <submittedName>
        <fullName evidence="4">Aminotransferase class I/II-fold pyridoxal phosphate-dependent enzyme</fullName>
    </submittedName>
</protein>
<dbReference type="Proteomes" id="UP001299546">
    <property type="component" value="Unassembled WGS sequence"/>
</dbReference>
<evidence type="ECO:0000256" key="2">
    <source>
        <dbReference type="ARBA" id="ARBA00022898"/>
    </source>
</evidence>
<organism evidence="4 5">
    <name type="scientific">Bariatricus massiliensis</name>
    <dbReference type="NCBI Taxonomy" id="1745713"/>
    <lineage>
        <taxon>Bacteria</taxon>
        <taxon>Bacillati</taxon>
        <taxon>Bacillota</taxon>
        <taxon>Clostridia</taxon>
        <taxon>Lachnospirales</taxon>
        <taxon>Lachnospiraceae</taxon>
        <taxon>Bariatricus</taxon>
    </lineage>
</organism>
<dbReference type="InterPro" id="IPR015422">
    <property type="entry name" value="PyrdxlP-dep_Trfase_small"/>
</dbReference>
<dbReference type="Gene3D" id="3.90.1150.10">
    <property type="entry name" value="Aspartate Aminotransferase, domain 1"/>
    <property type="match status" value="1"/>
</dbReference>
<reference evidence="4 5" key="1">
    <citation type="submission" date="2021-10" db="EMBL/GenBank/DDBJ databases">
        <title>Collection of gut derived symbiotic bacterial strains cultured from healthy donors.</title>
        <authorList>
            <person name="Lin H."/>
            <person name="Littmann E."/>
            <person name="Kohout C."/>
            <person name="Pamer E.G."/>
        </authorList>
    </citation>
    <scope>NUCLEOTIDE SEQUENCE [LARGE SCALE GENOMIC DNA]</scope>
    <source>
        <strain evidence="4 5">DFI.1.165</strain>
    </source>
</reference>
<dbReference type="CDD" id="cd00609">
    <property type="entry name" value="AAT_like"/>
    <property type="match status" value="1"/>
</dbReference>
<dbReference type="InterPro" id="IPR015424">
    <property type="entry name" value="PyrdxlP-dep_Trfase"/>
</dbReference>
<comment type="caution">
    <text evidence="4">The sequence shown here is derived from an EMBL/GenBank/DDBJ whole genome shotgun (WGS) entry which is preliminary data.</text>
</comment>
<sequence>MEYTHGGDIYTYDGMLDFSANINPFGASDEVMQAAMRGVRRSEAYPDPWCRKLRRALAEQQQIPDETLIFGNGAADLIFSLVFALRPQKALLTAPSFSEYAQALRAGGCEPSYHYLREEEDFRLTERILPLLDESVDVFFLCSPDNPTGQVIDGALLERIVRRCGECRIRLVLDECFYEFMERPACAMSGGDVQGTPWVFLLRAFTKMHGMPGLRLGYGICADSELLERLQAVRQPWSVSAPAQEAGLAALSGQERIRETRAYVCRERKWMEGRLTEIGVKHYPSSANYLLLHSEHDLFTRLLERKILIRDCGDYEGLKRGYYRTAIRRHEENVRLLTALEDIYKER</sequence>
<dbReference type="RefSeq" id="WP_066736102.1">
    <property type="nucleotide sequence ID" value="NZ_JAJCIQ010000002.1"/>
</dbReference>
<evidence type="ECO:0000256" key="1">
    <source>
        <dbReference type="ARBA" id="ARBA00001933"/>
    </source>
</evidence>
<proteinExistence type="predicted"/>
<evidence type="ECO:0000259" key="3">
    <source>
        <dbReference type="Pfam" id="PF00155"/>
    </source>
</evidence>